<sequence>MNCNEALPWMHEYLDGDLTGTPLTELKKHLLSCQACSLRYRKMQNTEAMVRSLPHLAAPADLTDRIMASLPKQPKRSNAWLQWIKRHPAISVASMFIFVMLSASLSMWNSDTELVVKGASLEQVVIKGDTVYVPAGHTVNGNLMVKNGKIQIDGQVNGNLVVIDGTYNLASTAHISGKIKQVDQALDWLWFEVNEYVGLFAK</sequence>
<evidence type="ECO:0000313" key="5">
    <source>
        <dbReference type="Proteomes" id="UP000426246"/>
    </source>
</evidence>
<dbReference type="AlphaFoldDB" id="A0A6B8RS31"/>
<gene>
    <name evidence="4" type="ORF">EHS13_32195</name>
</gene>
<dbReference type="Pfam" id="PF13490">
    <property type="entry name" value="zf-HC2"/>
    <property type="match status" value="1"/>
</dbReference>
<dbReference type="Gene3D" id="1.10.10.1320">
    <property type="entry name" value="Anti-sigma factor, zinc-finger domain"/>
    <property type="match status" value="1"/>
</dbReference>
<evidence type="ECO:0000256" key="2">
    <source>
        <dbReference type="ARBA" id="ARBA00024438"/>
    </source>
</evidence>
<comment type="similarity">
    <text evidence="1">Belongs to the zinc-associated anti-sigma factor (ZAS) superfamily. Anti-sigma-W factor family.</text>
</comment>
<reference evidence="5" key="1">
    <citation type="submission" date="2018-11" db="EMBL/GenBank/DDBJ databases">
        <title>Complete genome sequence of Paenibacillus sp. ML311-T8.</title>
        <authorList>
            <person name="Nam Y.-D."/>
            <person name="Kang J."/>
            <person name="Chung W.-H."/>
            <person name="Park Y.S."/>
        </authorList>
    </citation>
    <scope>NUCLEOTIDE SEQUENCE [LARGE SCALE GENOMIC DNA]</scope>
    <source>
        <strain evidence="5">ML311-T8</strain>
    </source>
</reference>
<dbReference type="KEGG" id="ppsc:EHS13_32195"/>
<evidence type="ECO:0000256" key="1">
    <source>
        <dbReference type="ARBA" id="ARBA00024353"/>
    </source>
</evidence>
<feature type="domain" description="Putative zinc-finger" evidence="3">
    <location>
        <begin position="3"/>
        <end position="36"/>
    </location>
</feature>
<accession>A0A6B8RS31</accession>
<organism evidence="4 5">
    <name type="scientific">Paenibacillus psychroresistens</name>
    <dbReference type="NCBI Taxonomy" id="1778678"/>
    <lineage>
        <taxon>Bacteria</taxon>
        <taxon>Bacillati</taxon>
        <taxon>Bacillota</taxon>
        <taxon>Bacilli</taxon>
        <taxon>Bacillales</taxon>
        <taxon>Paenibacillaceae</taxon>
        <taxon>Paenibacillus</taxon>
    </lineage>
</organism>
<dbReference type="InterPro" id="IPR027383">
    <property type="entry name" value="Znf_put"/>
</dbReference>
<protein>
    <recommendedName>
        <fullName evidence="2">Anti-sigma-W factor RsiW</fullName>
    </recommendedName>
</protein>
<dbReference type="EMBL" id="CP034235">
    <property type="protein sequence ID" value="QGQ99210.1"/>
    <property type="molecule type" value="Genomic_DNA"/>
</dbReference>
<evidence type="ECO:0000313" key="4">
    <source>
        <dbReference type="EMBL" id="QGQ99210.1"/>
    </source>
</evidence>
<dbReference type="RefSeq" id="WP_155704319.1">
    <property type="nucleotide sequence ID" value="NZ_CP034235.1"/>
</dbReference>
<dbReference type="Proteomes" id="UP000426246">
    <property type="component" value="Chromosome"/>
</dbReference>
<proteinExistence type="inferred from homology"/>
<dbReference type="OrthoDB" id="9782842at2"/>
<keyword evidence="5" id="KW-1185">Reference proteome</keyword>
<dbReference type="InterPro" id="IPR041916">
    <property type="entry name" value="Anti_sigma_zinc_sf"/>
</dbReference>
<evidence type="ECO:0000259" key="3">
    <source>
        <dbReference type="Pfam" id="PF13490"/>
    </source>
</evidence>
<name>A0A6B8RS31_9BACL</name>